<keyword evidence="1" id="KW-0808">Transferase</keyword>
<dbReference type="Pfam" id="PF22191">
    <property type="entry name" value="IBR_1"/>
    <property type="match status" value="1"/>
</dbReference>
<evidence type="ECO:0000256" key="8">
    <source>
        <dbReference type="SAM" id="MobiDB-lite"/>
    </source>
</evidence>
<feature type="region of interest" description="Disordered" evidence="8">
    <location>
        <begin position="346"/>
        <end position="409"/>
    </location>
</feature>
<evidence type="ECO:0008006" key="13">
    <source>
        <dbReference type="Google" id="ProtNLM"/>
    </source>
</evidence>
<sequence length="678" mass="75537">MVTTKWSGLNQDATARHSPLLNSVIAGKEHTQSFPNSQYTAGGVSSCGLAALNCVRIAFRNSAGGSVALLQSLLGSPAAETTDEILTISNMWSGSAHLEVDDLLQLPLFARSFVHLDTQYAKVNINQLLALLRQLEGCAGLAAAIITRPPEIIACLKVPLHDMNPESSRAVTPSNVFVIFDSHPRPSHPDGVGWFFNTSLDATANHLHTLIGVDRRIFDDPDLQWQAQLLNQFSGHIVTPQEHQKPSGYEDADMQHLIWDSSSRILKLQVELAETKYHSEMLESINKKYEEEHDELRSSKRAAQKRIKELEDMNRNLSKRLESTNNHGSHRKVSGTSMKSYAAALNRQQPPPTSSHLNDYSAGQSHHPRAARPSGSLQNTANNIRDVKGKGKEHVPHSFSSTSVDPDYSPRELQEQHDHMTAIQQQRRYEDEARHLEQERLSLAASAQVTFTCGVCMELVLDEDLAFIDKCQHQFCRECLQGYVLSKIQDRRFPIVCPTCMSDKAHPNPGIVEPNLVEQLYIPPKDYEIFEEMMLSQHCIPVHCSRCSRTAFVDRNEYQVHDIVACPLPGCTHAWCKSCMQGIESGGPQHSCDGSNELASLMREKGWKACPGCKTNIQKSDGCNHMTCPSPGCNMHFCYRCGQGIIQSALRREVQTAISGHYRVCQLIEDVPDRGVPP</sequence>
<proteinExistence type="predicted"/>
<evidence type="ECO:0000256" key="5">
    <source>
        <dbReference type="ARBA" id="ARBA00022786"/>
    </source>
</evidence>
<dbReference type="GO" id="GO:0004842">
    <property type="term" value="F:ubiquitin-protein transferase activity"/>
    <property type="evidence" value="ECO:0007669"/>
    <property type="project" value="InterPro"/>
</dbReference>
<dbReference type="SUPFAM" id="SSF57850">
    <property type="entry name" value="RING/U-box"/>
    <property type="match status" value="2"/>
</dbReference>
<dbReference type="Gene3D" id="1.20.120.1750">
    <property type="match status" value="1"/>
</dbReference>
<evidence type="ECO:0000256" key="4">
    <source>
        <dbReference type="ARBA" id="ARBA00022771"/>
    </source>
</evidence>
<organism evidence="11 12">
    <name type="scientific">Gymnopus androsaceus JB14</name>
    <dbReference type="NCBI Taxonomy" id="1447944"/>
    <lineage>
        <taxon>Eukaryota</taxon>
        <taxon>Fungi</taxon>
        <taxon>Dikarya</taxon>
        <taxon>Basidiomycota</taxon>
        <taxon>Agaricomycotina</taxon>
        <taxon>Agaricomycetes</taxon>
        <taxon>Agaricomycetidae</taxon>
        <taxon>Agaricales</taxon>
        <taxon>Marasmiineae</taxon>
        <taxon>Omphalotaceae</taxon>
        <taxon>Gymnopus</taxon>
    </lineage>
</organism>
<dbReference type="PROSITE" id="PS51873">
    <property type="entry name" value="TRIAD"/>
    <property type="match status" value="1"/>
</dbReference>
<dbReference type="InterPro" id="IPR001841">
    <property type="entry name" value="Znf_RING"/>
</dbReference>
<dbReference type="PROSITE" id="PS00518">
    <property type="entry name" value="ZF_RING_1"/>
    <property type="match status" value="1"/>
</dbReference>
<feature type="region of interest" description="Disordered" evidence="8">
    <location>
        <begin position="312"/>
        <end position="334"/>
    </location>
</feature>
<evidence type="ECO:0000256" key="1">
    <source>
        <dbReference type="ARBA" id="ARBA00022679"/>
    </source>
</evidence>
<keyword evidence="3" id="KW-0677">Repeat</keyword>
<accession>A0A6A4ICA8</accession>
<feature type="domain" description="RING-type" evidence="10">
    <location>
        <begin position="449"/>
        <end position="665"/>
    </location>
</feature>
<evidence type="ECO:0000313" key="12">
    <source>
        <dbReference type="Proteomes" id="UP000799118"/>
    </source>
</evidence>
<gene>
    <name evidence="11" type="ORF">BT96DRAFT_875239</name>
</gene>
<dbReference type="InterPro" id="IPR013083">
    <property type="entry name" value="Znf_RING/FYVE/PHD"/>
</dbReference>
<keyword evidence="4 7" id="KW-0863">Zinc-finger</keyword>
<feature type="compositionally biased region" description="Basic and acidic residues" evidence="8">
    <location>
        <begin position="312"/>
        <end position="322"/>
    </location>
</feature>
<reference evidence="11" key="1">
    <citation type="journal article" date="2019" name="Environ. Microbiol.">
        <title>Fungal ecological strategies reflected in gene transcription - a case study of two litter decomposers.</title>
        <authorList>
            <person name="Barbi F."/>
            <person name="Kohler A."/>
            <person name="Barry K."/>
            <person name="Baskaran P."/>
            <person name="Daum C."/>
            <person name="Fauchery L."/>
            <person name="Ihrmark K."/>
            <person name="Kuo A."/>
            <person name="LaButti K."/>
            <person name="Lipzen A."/>
            <person name="Morin E."/>
            <person name="Grigoriev I.V."/>
            <person name="Henrissat B."/>
            <person name="Lindahl B."/>
            <person name="Martin F."/>
        </authorList>
    </citation>
    <scope>NUCLEOTIDE SEQUENCE</scope>
    <source>
        <strain evidence="11">JB14</strain>
    </source>
</reference>
<keyword evidence="12" id="KW-1185">Reference proteome</keyword>
<dbReference type="Gene3D" id="3.30.40.10">
    <property type="entry name" value="Zinc/RING finger domain, C3HC4 (zinc finger)"/>
    <property type="match status" value="1"/>
</dbReference>
<evidence type="ECO:0000256" key="3">
    <source>
        <dbReference type="ARBA" id="ARBA00022737"/>
    </source>
</evidence>
<feature type="compositionally biased region" description="Basic and acidic residues" evidence="8">
    <location>
        <begin position="385"/>
        <end position="396"/>
    </location>
</feature>
<dbReference type="OrthoDB" id="1431934at2759"/>
<dbReference type="GO" id="GO:0016567">
    <property type="term" value="P:protein ubiquitination"/>
    <property type="evidence" value="ECO:0007669"/>
    <property type="project" value="InterPro"/>
</dbReference>
<protein>
    <recommendedName>
        <fullName evidence="13">RING-type domain-containing protein</fullName>
    </recommendedName>
</protein>
<evidence type="ECO:0000256" key="6">
    <source>
        <dbReference type="ARBA" id="ARBA00022833"/>
    </source>
</evidence>
<dbReference type="SMART" id="SM00184">
    <property type="entry name" value="RING"/>
    <property type="match status" value="2"/>
</dbReference>
<evidence type="ECO:0000256" key="7">
    <source>
        <dbReference type="PROSITE-ProRule" id="PRU00175"/>
    </source>
</evidence>
<evidence type="ECO:0000256" key="2">
    <source>
        <dbReference type="ARBA" id="ARBA00022723"/>
    </source>
</evidence>
<dbReference type="PROSITE" id="PS50089">
    <property type="entry name" value="ZF_RING_2"/>
    <property type="match status" value="1"/>
</dbReference>
<dbReference type="PANTHER" id="PTHR11685">
    <property type="entry name" value="RBR FAMILY RING FINGER AND IBR DOMAIN-CONTAINING"/>
    <property type="match status" value="1"/>
</dbReference>
<dbReference type="InterPro" id="IPR031127">
    <property type="entry name" value="E3_UB_ligase_RBR"/>
</dbReference>
<dbReference type="InterPro" id="IPR018957">
    <property type="entry name" value="Znf_C3HC4_RING-type"/>
</dbReference>
<feature type="compositionally biased region" description="Polar residues" evidence="8">
    <location>
        <begin position="354"/>
        <end position="364"/>
    </location>
</feature>
<keyword evidence="5" id="KW-0833">Ubl conjugation pathway</keyword>
<dbReference type="Proteomes" id="UP000799118">
    <property type="component" value="Unassembled WGS sequence"/>
</dbReference>
<dbReference type="CDD" id="cd22584">
    <property type="entry name" value="Rcat_RBR_unk"/>
    <property type="match status" value="1"/>
</dbReference>
<dbReference type="GO" id="GO:0008270">
    <property type="term" value="F:zinc ion binding"/>
    <property type="evidence" value="ECO:0007669"/>
    <property type="project" value="UniProtKB-KW"/>
</dbReference>
<name>A0A6A4ICA8_9AGAR</name>
<dbReference type="AlphaFoldDB" id="A0A6A4ICA8"/>
<evidence type="ECO:0000259" key="9">
    <source>
        <dbReference type="PROSITE" id="PS50089"/>
    </source>
</evidence>
<dbReference type="InterPro" id="IPR044066">
    <property type="entry name" value="TRIAD_supradom"/>
</dbReference>
<keyword evidence="2" id="KW-0479">Metal-binding</keyword>
<dbReference type="Pfam" id="PF00097">
    <property type="entry name" value="zf-C3HC4"/>
    <property type="match status" value="1"/>
</dbReference>
<feature type="domain" description="RING-type" evidence="9">
    <location>
        <begin position="453"/>
        <end position="500"/>
    </location>
</feature>
<evidence type="ECO:0000313" key="11">
    <source>
        <dbReference type="EMBL" id="KAE9406918.1"/>
    </source>
</evidence>
<dbReference type="InterPro" id="IPR017907">
    <property type="entry name" value="Znf_RING_CS"/>
</dbReference>
<evidence type="ECO:0000259" key="10">
    <source>
        <dbReference type="PROSITE" id="PS51873"/>
    </source>
</evidence>
<keyword evidence="6" id="KW-0862">Zinc</keyword>
<dbReference type="EMBL" id="ML769399">
    <property type="protein sequence ID" value="KAE9406918.1"/>
    <property type="molecule type" value="Genomic_DNA"/>
</dbReference>